<keyword evidence="2" id="KW-0732">Signal</keyword>
<evidence type="ECO:0000256" key="1">
    <source>
        <dbReference type="SAM" id="Coils"/>
    </source>
</evidence>
<organism evidence="3">
    <name type="scientific">Paraprevotella clara</name>
    <dbReference type="NCBI Taxonomy" id="454154"/>
    <lineage>
        <taxon>Bacteria</taxon>
        <taxon>Pseudomonadati</taxon>
        <taxon>Bacteroidota</taxon>
        <taxon>Bacteroidia</taxon>
        <taxon>Bacteroidales</taxon>
        <taxon>Prevotellaceae</taxon>
        <taxon>Paraprevotella</taxon>
    </lineage>
</organism>
<accession>A0A6N3CP67</accession>
<feature type="coiled-coil region" evidence="1">
    <location>
        <begin position="349"/>
        <end position="412"/>
    </location>
</feature>
<dbReference type="RefSeq" id="WP_412442926.1">
    <property type="nucleotide sequence ID" value="NZ_CACRUT010000014.1"/>
</dbReference>
<dbReference type="EMBL" id="CACRUT010000014">
    <property type="protein sequence ID" value="VYU15183.1"/>
    <property type="molecule type" value="Genomic_DNA"/>
</dbReference>
<name>A0A6N3CP67_9BACT</name>
<reference evidence="3" key="1">
    <citation type="submission" date="2019-11" db="EMBL/GenBank/DDBJ databases">
        <authorList>
            <person name="Feng L."/>
        </authorList>
    </citation>
    <scope>NUCLEOTIDE SEQUENCE</scope>
    <source>
        <strain evidence="3">PclaraLFYP37</strain>
    </source>
</reference>
<sequence>MKKYILPAFCSLLLSLPLQAQKNGQAIPAPTAEYYMNHYQFDEAEELLNQDIKKLKRKRQPTDVEEGKLQEIARLRSMMRATERVTVIDSLVVDKNTFLNHIKLSPESGEISPYSTFFHRTDENGCTVYLSELGNKIYFAQPDENKYLRLFTSDLVGGQWTAPHKLDELDGDDAQNYPFMLSDGITLYYAAQGEESIGGYDIFVTRYDMDEKKFLYPENLGMPFNSPANDYMLAIDEFNQLGWFVSDRNQPENKVCIYIFIPNDIRKVYDANIYEEDELCRLALIHSIAETWGDKEAVAQARQRLQAALSAPKVVKKQKDFEFVIDNRNTYTLLNDFKSPEARNKMAAWQKSRTQLDKSRQQLQNLRDRYATGNDAQRQTLSQQILQLEAQCEKAEAALHAEAKTIRNLEIQSRKK</sequence>
<proteinExistence type="predicted"/>
<keyword evidence="1" id="KW-0175">Coiled coil</keyword>
<evidence type="ECO:0008006" key="4">
    <source>
        <dbReference type="Google" id="ProtNLM"/>
    </source>
</evidence>
<protein>
    <recommendedName>
        <fullName evidence="4">WD40-like Beta Propeller Repeat protein</fullName>
    </recommendedName>
</protein>
<dbReference type="AlphaFoldDB" id="A0A6N3CP67"/>
<feature type="signal peptide" evidence="2">
    <location>
        <begin position="1"/>
        <end position="20"/>
    </location>
</feature>
<evidence type="ECO:0000256" key="2">
    <source>
        <dbReference type="SAM" id="SignalP"/>
    </source>
</evidence>
<gene>
    <name evidence="3" type="ORF">PCLFYP37_02046</name>
</gene>
<feature type="chain" id="PRO_5026790521" description="WD40-like Beta Propeller Repeat protein" evidence="2">
    <location>
        <begin position="21"/>
        <end position="416"/>
    </location>
</feature>
<evidence type="ECO:0000313" key="3">
    <source>
        <dbReference type="EMBL" id="VYU15183.1"/>
    </source>
</evidence>